<feature type="transmembrane region" description="Helical" evidence="1">
    <location>
        <begin position="446"/>
        <end position="465"/>
    </location>
</feature>
<reference evidence="3 4" key="1">
    <citation type="journal article" date="2017" name="Mol. Biol. Evol.">
        <title>The 4-celled Tetrabaena socialis nuclear genome reveals the essential components for genetic control of cell number at the origin of multicellularity in the volvocine lineage.</title>
        <authorList>
            <person name="Featherston J."/>
            <person name="Arakaki Y."/>
            <person name="Hanschen E.R."/>
            <person name="Ferris P.J."/>
            <person name="Michod R.E."/>
            <person name="Olson B.J.S.C."/>
            <person name="Nozaki H."/>
            <person name="Durand P.M."/>
        </authorList>
    </citation>
    <scope>NUCLEOTIDE SEQUENCE [LARGE SCALE GENOMIC DNA]</scope>
    <source>
        <strain evidence="3 4">NIES-571</strain>
    </source>
</reference>
<organism evidence="3 4">
    <name type="scientific">Tetrabaena socialis</name>
    <dbReference type="NCBI Taxonomy" id="47790"/>
    <lineage>
        <taxon>Eukaryota</taxon>
        <taxon>Viridiplantae</taxon>
        <taxon>Chlorophyta</taxon>
        <taxon>core chlorophytes</taxon>
        <taxon>Chlorophyceae</taxon>
        <taxon>CS clade</taxon>
        <taxon>Chlamydomonadales</taxon>
        <taxon>Tetrabaenaceae</taxon>
        <taxon>Tetrabaena</taxon>
    </lineage>
</organism>
<keyword evidence="1" id="KW-1133">Transmembrane helix</keyword>
<proteinExistence type="predicted"/>
<feature type="signal peptide" evidence="2">
    <location>
        <begin position="1"/>
        <end position="17"/>
    </location>
</feature>
<feature type="chain" id="PRO_5014349974" description="Glycosyltransferase family 92 protein" evidence="2">
    <location>
        <begin position="18"/>
        <end position="487"/>
    </location>
</feature>
<comment type="caution">
    <text evidence="3">The sequence shown here is derived from an EMBL/GenBank/DDBJ whole genome shotgun (WGS) entry which is preliminary data.</text>
</comment>
<dbReference type="EMBL" id="PGGS01000019">
    <property type="protein sequence ID" value="PNH11881.1"/>
    <property type="molecule type" value="Genomic_DNA"/>
</dbReference>
<sequence length="487" mass="53879">MFAILLLGLLSAVPTYQEEVPHPWPGDDVDKLGVVQLGPIHAIIPRTSDGRVNVTVELSVWLRRSGANGADRPYGMPHQDKLIEASYPKHKTAVCLPPVDSVCSMLAPTPRNTDATPALWAAIGPVRHNDSTRDWYLHHMQIAARVTHYVTYHVAMGVSGLLLYADVLTRHYLRQHPRVSRLIRTSQLRLVNWDLPERSHDELDGRGRILGYNYDQALFTGHAMLGLSACGANLMLMLTDLDEYLYSPQVGYRWPAPIGSCMSACDPISMHTLSRIEVLSTKYTPEQEPGLWAPVALPREDVLGTSNPAESAPNIYLPATRLELHPLSQYDMIFRQPMKPDHNKPIVVPAAEVVSFYVHEGAPLHGSRRPVDAECLVLLHVPNYFRPRTDTGHYAQLNRSDFRSFRHWLLASASERAAPLRGFGGGGGGAGASLAEWAARHGGLKVLLIGVGLAMLAGAAVLRLLRGARDRELLSPPRKGRRQSWVE</sequence>
<gene>
    <name evidence="3" type="ORF">TSOC_001231</name>
</gene>
<accession>A0A2J8AHB2</accession>
<evidence type="ECO:0000256" key="2">
    <source>
        <dbReference type="SAM" id="SignalP"/>
    </source>
</evidence>
<evidence type="ECO:0008006" key="5">
    <source>
        <dbReference type="Google" id="ProtNLM"/>
    </source>
</evidence>
<evidence type="ECO:0000256" key="1">
    <source>
        <dbReference type="SAM" id="Phobius"/>
    </source>
</evidence>
<keyword evidence="2" id="KW-0732">Signal</keyword>
<keyword evidence="4" id="KW-1185">Reference proteome</keyword>
<evidence type="ECO:0000313" key="4">
    <source>
        <dbReference type="Proteomes" id="UP000236333"/>
    </source>
</evidence>
<protein>
    <recommendedName>
        <fullName evidence="5">Glycosyltransferase family 92 protein</fullName>
    </recommendedName>
</protein>
<dbReference type="Proteomes" id="UP000236333">
    <property type="component" value="Unassembled WGS sequence"/>
</dbReference>
<keyword evidence="1" id="KW-0812">Transmembrane</keyword>
<dbReference type="OrthoDB" id="531635at2759"/>
<evidence type="ECO:0000313" key="3">
    <source>
        <dbReference type="EMBL" id="PNH11881.1"/>
    </source>
</evidence>
<keyword evidence="1" id="KW-0472">Membrane</keyword>
<name>A0A2J8AHB2_9CHLO</name>
<dbReference type="AlphaFoldDB" id="A0A2J8AHB2"/>